<proteinExistence type="predicted"/>
<organism evidence="1 2">
    <name type="scientific">Rhizobium mesoamericanum STM3625</name>
    <dbReference type="NCBI Taxonomy" id="1211777"/>
    <lineage>
        <taxon>Bacteria</taxon>
        <taxon>Pseudomonadati</taxon>
        <taxon>Pseudomonadota</taxon>
        <taxon>Alphaproteobacteria</taxon>
        <taxon>Hyphomicrobiales</taxon>
        <taxon>Rhizobiaceae</taxon>
        <taxon>Rhizobium/Agrobacterium group</taxon>
        <taxon>Rhizobium</taxon>
    </lineage>
</organism>
<gene>
    <name evidence="1" type="ORF">BN77_p10111</name>
</gene>
<dbReference type="Proteomes" id="UP000009319">
    <property type="component" value="Unassembled WGS sequence"/>
</dbReference>
<evidence type="ECO:0008006" key="3">
    <source>
        <dbReference type="Google" id="ProtNLM"/>
    </source>
</evidence>
<dbReference type="HOGENOM" id="CLU_207287_0_0_5"/>
<dbReference type="AlphaFoldDB" id="K0PWP8"/>
<protein>
    <recommendedName>
        <fullName evidence="3">Transmembrane protein</fullName>
    </recommendedName>
</protein>
<dbReference type="EMBL" id="CANI01000035">
    <property type="protein sequence ID" value="CCM78153.1"/>
    <property type="molecule type" value="Genomic_DNA"/>
</dbReference>
<keyword evidence="2" id="KW-1185">Reference proteome</keyword>
<accession>K0PWP8</accession>
<evidence type="ECO:0000313" key="1">
    <source>
        <dbReference type="EMBL" id="CCM78153.1"/>
    </source>
</evidence>
<comment type="caution">
    <text evidence="1">The sequence shown here is derived from an EMBL/GenBank/DDBJ whole genome shotgun (WGS) entry which is preliminary data.</text>
</comment>
<sequence>MTTFILIALLLILAAGARYLLYAAVGYADYFLEERKRLAVLRDATKRRRNIP</sequence>
<reference evidence="1 2" key="1">
    <citation type="journal article" date="2013" name="Genome Announc.">
        <title>Draft Genome Sequence of Rhizobium mesoamericanum STM3625, a Nitrogen-Fixing Symbiont of Mimosa pudica Isolated in French Guiana (South America).</title>
        <authorList>
            <person name="Moulin L."/>
            <person name="Mornico D."/>
            <person name="Melkonian R."/>
            <person name="Klonowska A."/>
        </authorList>
    </citation>
    <scope>NUCLEOTIDE SEQUENCE [LARGE SCALE GENOMIC DNA]</scope>
    <source>
        <strain evidence="1 2">STM3625</strain>
    </source>
</reference>
<name>K0PWP8_9HYPH</name>
<dbReference type="RefSeq" id="WP_007535666.1">
    <property type="nucleotide sequence ID" value="NZ_HF536773.1"/>
</dbReference>
<evidence type="ECO:0000313" key="2">
    <source>
        <dbReference type="Proteomes" id="UP000009319"/>
    </source>
</evidence>